<dbReference type="Gene3D" id="1.10.530.10">
    <property type="match status" value="1"/>
</dbReference>
<organism evidence="3 4">
    <name type="scientific">Roseivirga thermotolerans</name>
    <dbReference type="NCBI Taxonomy" id="1758176"/>
    <lineage>
        <taxon>Bacteria</taxon>
        <taxon>Pseudomonadati</taxon>
        <taxon>Bacteroidota</taxon>
        <taxon>Cytophagia</taxon>
        <taxon>Cytophagales</taxon>
        <taxon>Roseivirgaceae</taxon>
        <taxon>Roseivirga</taxon>
    </lineage>
</organism>
<sequence length="445" mass="51920">MRKLISVFLLLCFTVTAFAQEALAPHEVYDYAPDLPYEEIERRYNELDLEIDIAFNDRVHAFINYFTVRDRDYTREMLRRKEVYFPIFEKYLAKYNLPQELKYLPIIEAGLNPKAVSGPQAVGLWQFMSPTAREQGLHIDWYIDERMDPEKSTEAACKYIAWLYGIFKDWKMTLAAYNSGIGNVWRAMRRAGHKEDFWEVYNYLPRETRSYVPQFAAILYAMEYADVHNIYPTEILYPIDYDVVKTNQFVYLKTLADEGRIDIEEIERLNPAIKKGAIPANLKNFELRIPRYQSRYFQTHKESILAKAEADKVEFEKIAKNMPGSTFGKEKVVYRVKSGDVLGTIARKHNVRLEDLKSWNNIRGSLIRVGQRLDIFIGPDFYDASSVTANQRDQPIPDSKLHVVQPGDTLWDISRMYKGLSIDRIKELNNLKGNSIKPGMKLRIG</sequence>
<dbReference type="SUPFAM" id="SSF54106">
    <property type="entry name" value="LysM domain"/>
    <property type="match status" value="2"/>
</dbReference>
<dbReference type="SMART" id="SM00257">
    <property type="entry name" value="LysM"/>
    <property type="match status" value="2"/>
</dbReference>
<protein>
    <submittedName>
        <fullName evidence="3">Lytic transglycosylase</fullName>
    </submittedName>
</protein>
<dbReference type="InterPro" id="IPR018392">
    <property type="entry name" value="LysM"/>
</dbReference>
<dbReference type="PROSITE" id="PS51782">
    <property type="entry name" value="LYSM"/>
    <property type="match status" value="2"/>
</dbReference>
<evidence type="ECO:0000313" key="4">
    <source>
        <dbReference type="Proteomes" id="UP000658258"/>
    </source>
</evidence>
<proteinExistence type="predicted"/>
<dbReference type="PANTHER" id="PTHR33734">
    <property type="entry name" value="LYSM DOMAIN-CONTAINING GPI-ANCHORED PROTEIN 2"/>
    <property type="match status" value="1"/>
</dbReference>
<dbReference type="EMBL" id="BNAG01000002">
    <property type="protein sequence ID" value="GHE58962.1"/>
    <property type="molecule type" value="Genomic_DNA"/>
</dbReference>
<dbReference type="CDD" id="cd16894">
    <property type="entry name" value="MltD-like"/>
    <property type="match status" value="1"/>
</dbReference>
<dbReference type="RefSeq" id="WP_189629316.1">
    <property type="nucleotide sequence ID" value="NZ_BNAG01000002.1"/>
</dbReference>
<dbReference type="InterPro" id="IPR008258">
    <property type="entry name" value="Transglycosylase_SLT_dom_1"/>
</dbReference>
<dbReference type="Gene3D" id="3.10.350.10">
    <property type="entry name" value="LysM domain"/>
    <property type="match status" value="2"/>
</dbReference>
<accession>A0ABQ3I6D2</accession>
<dbReference type="InterPro" id="IPR023346">
    <property type="entry name" value="Lysozyme-like_dom_sf"/>
</dbReference>
<dbReference type="InterPro" id="IPR036779">
    <property type="entry name" value="LysM_dom_sf"/>
</dbReference>
<feature type="signal peptide" evidence="1">
    <location>
        <begin position="1"/>
        <end position="19"/>
    </location>
</feature>
<dbReference type="Pfam" id="PF01464">
    <property type="entry name" value="SLT"/>
    <property type="match status" value="1"/>
</dbReference>
<dbReference type="SUPFAM" id="SSF53955">
    <property type="entry name" value="Lysozyme-like"/>
    <property type="match status" value="1"/>
</dbReference>
<dbReference type="Pfam" id="PF01476">
    <property type="entry name" value="LysM"/>
    <property type="match status" value="2"/>
</dbReference>
<name>A0ABQ3I6D2_9BACT</name>
<gene>
    <name evidence="3" type="ORF">GCM10011340_11910</name>
</gene>
<dbReference type="CDD" id="cd00118">
    <property type="entry name" value="LysM"/>
    <property type="match status" value="2"/>
</dbReference>
<feature type="domain" description="LysM" evidence="2">
    <location>
        <begin position="332"/>
        <end position="375"/>
    </location>
</feature>
<dbReference type="Proteomes" id="UP000658258">
    <property type="component" value="Unassembled WGS sequence"/>
</dbReference>
<evidence type="ECO:0000259" key="2">
    <source>
        <dbReference type="PROSITE" id="PS51782"/>
    </source>
</evidence>
<feature type="domain" description="LysM" evidence="2">
    <location>
        <begin position="400"/>
        <end position="444"/>
    </location>
</feature>
<comment type="caution">
    <text evidence="3">The sequence shown here is derived from an EMBL/GenBank/DDBJ whole genome shotgun (WGS) entry which is preliminary data.</text>
</comment>
<evidence type="ECO:0000256" key="1">
    <source>
        <dbReference type="SAM" id="SignalP"/>
    </source>
</evidence>
<reference evidence="4" key="1">
    <citation type="journal article" date="2019" name="Int. J. Syst. Evol. Microbiol.">
        <title>The Global Catalogue of Microorganisms (GCM) 10K type strain sequencing project: providing services to taxonomists for standard genome sequencing and annotation.</title>
        <authorList>
            <consortium name="The Broad Institute Genomics Platform"/>
            <consortium name="The Broad Institute Genome Sequencing Center for Infectious Disease"/>
            <person name="Wu L."/>
            <person name="Ma J."/>
        </authorList>
    </citation>
    <scope>NUCLEOTIDE SEQUENCE [LARGE SCALE GENOMIC DNA]</scope>
    <source>
        <strain evidence="4">CGMCC 1.15111</strain>
    </source>
</reference>
<evidence type="ECO:0000313" key="3">
    <source>
        <dbReference type="EMBL" id="GHE58962.1"/>
    </source>
</evidence>
<keyword evidence="1" id="KW-0732">Signal</keyword>
<feature type="chain" id="PRO_5045790434" evidence="1">
    <location>
        <begin position="20"/>
        <end position="445"/>
    </location>
</feature>
<dbReference type="PANTHER" id="PTHR33734:SF22">
    <property type="entry name" value="MEMBRANE-BOUND LYTIC MUREIN TRANSGLYCOSYLASE D"/>
    <property type="match status" value="1"/>
</dbReference>
<keyword evidence="4" id="KW-1185">Reference proteome</keyword>